<name>A0A853B3M4_9PSEU</name>
<evidence type="ECO:0000313" key="16">
    <source>
        <dbReference type="Proteomes" id="UP000549616"/>
    </source>
</evidence>
<keyword evidence="5 12" id="KW-1133">Transmembrane helix</keyword>
<dbReference type="GO" id="GO:0005886">
    <property type="term" value="C:plasma membrane"/>
    <property type="evidence" value="ECO:0007669"/>
    <property type="project" value="UniProtKB-SubCell"/>
</dbReference>
<proteinExistence type="predicted"/>
<evidence type="ECO:0000256" key="12">
    <source>
        <dbReference type="SAM" id="Phobius"/>
    </source>
</evidence>
<dbReference type="Gene3D" id="1.10.10.1320">
    <property type="entry name" value="Anti-sigma factor, zinc-finger domain"/>
    <property type="match status" value="1"/>
</dbReference>
<keyword evidence="7 12" id="KW-0472">Membrane</keyword>
<dbReference type="InterPro" id="IPR027383">
    <property type="entry name" value="Znf_put"/>
</dbReference>
<evidence type="ECO:0000259" key="13">
    <source>
        <dbReference type="Pfam" id="PF10099"/>
    </source>
</evidence>
<dbReference type="GO" id="GO:0016989">
    <property type="term" value="F:sigma factor antagonist activity"/>
    <property type="evidence" value="ECO:0007669"/>
    <property type="project" value="TreeGrafter"/>
</dbReference>
<feature type="coiled-coil region" evidence="11">
    <location>
        <begin position="25"/>
        <end position="52"/>
    </location>
</feature>
<dbReference type="PANTHER" id="PTHR37461">
    <property type="entry name" value="ANTI-SIGMA-K FACTOR RSKA"/>
    <property type="match status" value="1"/>
</dbReference>
<evidence type="ECO:0000256" key="9">
    <source>
        <dbReference type="ARBA" id="ARBA00029829"/>
    </source>
</evidence>
<feature type="domain" description="Anti-sigma K factor RskA C-terminal" evidence="13">
    <location>
        <begin position="100"/>
        <end position="241"/>
    </location>
</feature>
<organism evidence="15 16">
    <name type="scientific">Amycolatopsis endophytica</name>
    <dbReference type="NCBI Taxonomy" id="860233"/>
    <lineage>
        <taxon>Bacteria</taxon>
        <taxon>Bacillati</taxon>
        <taxon>Actinomycetota</taxon>
        <taxon>Actinomycetes</taxon>
        <taxon>Pseudonocardiales</taxon>
        <taxon>Pseudonocardiaceae</taxon>
        <taxon>Amycolatopsis</taxon>
    </lineage>
</organism>
<reference evidence="15 16" key="1">
    <citation type="submission" date="2020-07" db="EMBL/GenBank/DDBJ databases">
        <title>Sequencing the genomes of 1000 actinobacteria strains.</title>
        <authorList>
            <person name="Klenk H.-P."/>
        </authorList>
    </citation>
    <scope>NUCLEOTIDE SEQUENCE [LARGE SCALE GENOMIC DNA]</scope>
    <source>
        <strain evidence="15 16">DSM 104006</strain>
    </source>
</reference>
<dbReference type="Proteomes" id="UP000549616">
    <property type="component" value="Unassembled WGS sequence"/>
</dbReference>
<dbReference type="InterPro" id="IPR018764">
    <property type="entry name" value="RskA_C"/>
</dbReference>
<dbReference type="InterPro" id="IPR041916">
    <property type="entry name" value="Anti_sigma_zinc_sf"/>
</dbReference>
<dbReference type="EMBL" id="JACCFK010000001">
    <property type="protein sequence ID" value="NYI89728.1"/>
    <property type="molecule type" value="Genomic_DNA"/>
</dbReference>
<evidence type="ECO:0000256" key="11">
    <source>
        <dbReference type="SAM" id="Coils"/>
    </source>
</evidence>
<keyword evidence="4 12" id="KW-0812">Transmembrane</keyword>
<dbReference type="RefSeq" id="WP_179773842.1">
    <property type="nucleotide sequence ID" value="NZ_JACCFK010000001.1"/>
</dbReference>
<dbReference type="InterPro" id="IPR051474">
    <property type="entry name" value="Anti-sigma-K/W_factor"/>
</dbReference>
<feature type="domain" description="Putative zinc-finger" evidence="14">
    <location>
        <begin position="5"/>
        <end position="35"/>
    </location>
</feature>
<dbReference type="PANTHER" id="PTHR37461:SF1">
    <property type="entry name" value="ANTI-SIGMA-K FACTOR RSKA"/>
    <property type="match status" value="1"/>
</dbReference>
<dbReference type="Pfam" id="PF10099">
    <property type="entry name" value="RskA_C"/>
    <property type="match status" value="1"/>
</dbReference>
<evidence type="ECO:0000256" key="8">
    <source>
        <dbReference type="ARBA" id="ARBA00023163"/>
    </source>
</evidence>
<keyword evidence="11" id="KW-0175">Coiled coil</keyword>
<evidence type="ECO:0000256" key="5">
    <source>
        <dbReference type="ARBA" id="ARBA00022989"/>
    </source>
</evidence>
<evidence type="ECO:0000256" key="3">
    <source>
        <dbReference type="ARBA" id="ARBA00022475"/>
    </source>
</evidence>
<evidence type="ECO:0000313" key="15">
    <source>
        <dbReference type="EMBL" id="NYI89728.1"/>
    </source>
</evidence>
<comment type="subcellular location">
    <subcellularLocation>
        <location evidence="2">Cell membrane</location>
    </subcellularLocation>
    <subcellularLocation>
        <location evidence="1">Membrane</location>
        <topology evidence="1">Single-pass membrane protein</topology>
    </subcellularLocation>
</comment>
<comment type="caution">
    <text evidence="15">The sequence shown here is derived from an EMBL/GenBank/DDBJ whole genome shotgun (WGS) entry which is preliminary data.</text>
</comment>
<evidence type="ECO:0000256" key="1">
    <source>
        <dbReference type="ARBA" id="ARBA00004167"/>
    </source>
</evidence>
<dbReference type="GO" id="GO:0006417">
    <property type="term" value="P:regulation of translation"/>
    <property type="evidence" value="ECO:0007669"/>
    <property type="project" value="TreeGrafter"/>
</dbReference>
<evidence type="ECO:0000256" key="4">
    <source>
        <dbReference type="ARBA" id="ARBA00022692"/>
    </source>
</evidence>
<gene>
    <name evidence="15" type="ORF">HNR02_003051</name>
</gene>
<dbReference type="AlphaFoldDB" id="A0A853B3M4"/>
<evidence type="ECO:0000259" key="14">
    <source>
        <dbReference type="Pfam" id="PF13490"/>
    </source>
</evidence>
<sequence length="248" mass="25901">MNPDVHMLTGAYALDALDELERRRFEAHLAECADCEREVAELRATAARLGAAISETPPPALRGRVIERVAQVRQEPPGRGSAVHGTRNWAMRLVSAAAVVAIAAAAVAGVLAVRADRQLDSAQARLEQEQTQLAALTDLLSAPDVRTLSGTDAGIPGDARMIMSLTRDRAMLTMTGLPDQSADSTYQAWTIDETGPHSAGVMGNAGTTEAPLVFAGVQGVRTVAVTVEPAGGSAAPTTTPVVVFTMPV</sequence>
<protein>
    <recommendedName>
        <fullName evidence="10">Regulator of SigK</fullName>
    </recommendedName>
    <alternativeName>
        <fullName evidence="9">Sigma-K anti-sigma factor RskA</fullName>
    </alternativeName>
</protein>
<keyword evidence="3" id="KW-1003">Cell membrane</keyword>
<evidence type="ECO:0000256" key="2">
    <source>
        <dbReference type="ARBA" id="ARBA00004236"/>
    </source>
</evidence>
<keyword evidence="6" id="KW-0805">Transcription regulation</keyword>
<evidence type="ECO:0000256" key="6">
    <source>
        <dbReference type="ARBA" id="ARBA00023015"/>
    </source>
</evidence>
<evidence type="ECO:0000256" key="7">
    <source>
        <dbReference type="ARBA" id="ARBA00023136"/>
    </source>
</evidence>
<dbReference type="Pfam" id="PF13490">
    <property type="entry name" value="zf-HC2"/>
    <property type="match status" value="1"/>
</dbReference>
<feature type="transmembrane region" description="Helical" evidence="12">
    <location>
        <begin position="89"/>
        <end position="113"/>
    </location>
</feature>
<feature type="coiled-coil region" evidence="11">
    <location>
        <begin position="112"/>
        <end position="139"/>
    </location>
</feature>
<keyword evidence="16" id="KW-1185">Reference proteome</keyword>
<evidence type="ECO:0000256" key="10">
    <source>
        <dbReference type="ARBA" id="ARBA00030803"/>
    </source>
</evidence>
<accession>A0A853B3M4</accession>
<keyword evidence="8" id="KW-0804">Transcription</keyword>